<dbReference type="SUPFAM" id="SSF51126">
    <property type="entry name" value="Pectin lyase-like"/>
    <property type="match status" value="1"/>
</dbReference>
<dbReference type="InterPro" id="IPR035986">
    <property type="entry name" value="PKD_dom_sf"/>
</dbReference>
<reference evidence="2" key="1">
    <citation type="submission" date="2021-04" db="EMBL/GenBank/DDBJ databases">
        <title>Genome based classification of Actinospica acidithermotolerans sp. nov., an actinobacterium isolated from an Indonesian hot spring.</title>
        <authorList>
            <person name="Kusuma A.B."/>
            <person name="Putra K.E."/>
            <person name="Nafisah S."/>
            <person name="Loh J."/>
            <person name="Nouioui I."/>
            <person name="Goodfellow M."/>
        </authorList>
    </citation>
    <scope>NUCLEOTIDE SEQUENCE</scope>
    <source>
        <strain evidence="2">MGRD01-02</strain>
    </source>
</reference>
<dbReference type="SUPFAM" id="SSF49299">
    <property type="entry name" value="PKD domain"/>
    <property type="match status" value="1"/>
</dbReference>
<dbReference type="InterPro" id="IPR013783">
    <property type="entry name" value="Ig-like_fold"/>
</dbReference>
<dbReference type="EMBL" id="JAGSOH010000079">
    <property type="protein sequence ID" value="MBR7829244.1"/>
    <property type="molecule type" value="Genomic_DNA"/>
</dbReference>
<organism evidence="2 3">
    <name type="scientific">Actinospica acidithermotolerans</name>
    <dbReference type="NCBI Taxonomy" id="2828514"/>
    <lineage>
        <taxon>Bacteria</taxon>
        <taxon>Bacillati</taxon>
        <taxon>Actinomycetota</taxon>
        <taxon>Actinomycetes</taxon>
        <taxon>Catenulisporales</taxon>
        <taxon>Actinospicaceae</taxon>
        <taxon>Actinospica</taxon>
    </lineage>
</organism>
<proteinExistence type="predicted"/>
<dbReference type="Gene3D" id="2.60.40.10">
    <property type="entry name" value="Immunoglobulins"/>
    <property type="match status" value="1"/>
</dbReference>
<dbReference type="Proteomes" id="UP000676325">
    <property type="component" value="Unassembled WGS sequence"/>
</dbReference>
<comment type="caution">
    <text evidence="2">The sequence shown here is derived from an EMBL/GenBank/DDBJ whole genome shotgun (WGS) entry which is preliminary data.</text>
</comment>
<dbReference type="Gene3D" id="2.160.20.10">
    <property type="entry name" value="Single-stranded right-handed beta-helix, Pectin lyase-like"/>
    <property type="match status" value="1"/>
</dbReference>
<evidence type="ECO:0000313" key="3">
    <source>
        <dbReference type="Proteomes" id="UP000676325"/>
    </source>
</evidence>
<dbReference type="InterPro" id="IPR011050">
    <property type="entry name" value="Pectin_lyase_fold/virulence"/>
</dbReference>
<accession>A0A941IJA8</accession>
<evidence type="ECO:0000313" key="2">
    <source>
        <dbReference type="EMBL" id="MBR7829244.1"/>
    </source>
</evidence>
<name>A0A941IJA8_9ACTN</name>
<gene>
    <name evidence="2" type="ORF">KDK95_23250</name>
</gene>
<protein>
    <submittedName>
        <fullName evidence="2">Right-handed parallel beta-helix repeat-containing protein</fullName>
    </submittedName>
</protein>
<feature type="domain" description="PKD" evidence="1">
    <location>
        <begin position="403"/>
        <end position="462"/>
    </location>
</feature>
<sequence>MTGVVAAHADATTVLYVDESSASCSDAGTGTSAEPYCGIQAAANAAVAGDTVDVATGTYEGQLDIKSRGTAAAPIVLQATGGPVFITNAANQTGPVISFDGSSYVSFEGKQVTNEFLATGIEVNGSSNIVINGMAIRNATTDGIAVHIAGTSSNIALTRNRLGSVQIDAGSSGDLISTNAVRFASTLPGISVAGASGTDITSNDFYYGPAGQNVVSVSDGSTGTSIENNIVESAAGTTASAPLVAVDASSAPGTTLDYNVVYPDSSQTQAPYSWAGTDYASASALAAATGQGAHDLNANPQLNDIYDDVPTAPEINSANSSAPGMLATDFYGDTSCSQDPVVDVTGAGNPAYCARGVLQEKYATSVTATATADSALSADLSSTIAQNFSDALDPHYYLTPGPTPEVSYTISWGDGQSQTVPASSTTAATVTAHTYAKPGTYSISDTAQLPSGATVSASTSVTTAGSDYTPIGPKRIFDTRKGIGGVDNPVGYNGCADIQVAGTNGVPANATAVAVNVTATDTVQNGLVTLGLSKASDVNYMAGQTVANSAIVPLTEGFLIVCVSGDSGTTTDLIIDATGYFTQTAAAGYHPTARDRVLDTRDGTGAPKAKVAAKHAIAVPISGTDSIPAHVTAVAVHVTETNATGGGFIAAEPDGAGVPTTSSLNYAPGQTISNTVIVPVAADGRIELYNGASSGSTDLIADVSGYFSLSAPDAFVPVTPFRAVDTRTTKNPIAPNSAGSFNLDSTLAGASAGFPADVTVSANLTATDETSFGHLTAYPAGTALPNASDVNFGKGQNIANSGLFATTSSADTLAVYDGSAGSTDLVIDVFGYFAGS</sequence>
<keyword evidence="3" id="KW-1185">Reference proteome</keyword>
<dbReference type="AlphaFoldDB" id="A0A941IJA8"/>
<dbReference type="GO" id="GO:0005975">
    <property type="term" value="P:carbohydrate metabolic process"/>
    <property type="evidence" value="ECO:0007669"/>
    <property type="project" value="UniProtKB-ARBA"/>
</dbReference>
<evidence type="ECO:0000259" key="1">
    <source>
        <dbReference type="PROSITE" id="PS50093"/>
    </source>
</evidence>
<dbReference type="InterPro" id="IPR000601">
    <property type="entry name" value="PKD_dom"/>
</dbReference>
<dbReference type="PROSITE" id="PS50093">
    <property type="entry name" value="PKD"/>
    <property type="match status" value="1"/>
</dbReference>
<dbReference type="InterPro" id="IPR012334">
    <property type="entry name" value="Pectin_lyas_fold"/>
</dbReference>
<dbReference type="RefSeq" id="WP_212520379.1">
    <property type="nucleotide sequence ID" value="NZ_JAGSOH010000079.1"/>
</dbReference>